<evidence type="ECO:0000313" key="2">
    <source>
        <dbReference type="Proteomes" id="UP001439008"/>
    </source>
</evidence>
<dbReference type="EMBL" id="JBDODL010007189">
    <property type="protein sequence ID" value="MES1923611.1"/>
    <property type="molecule type" value="Genomic_DNA"/>
</dbReference>
<sequence>LIDVNVISDILRDKRDRKCNKIKLNKLIKEDVQQSQNMEDNENWSCPTCTFLNPLSKNSFEICFATKPTGGARKKPVPTNKESGDENADAVFLKMSCLYALARYFKEKVGFMDNKPVFDLVKERILKEVNDDSVLNRLLVLSNLPI</sequence>
<reference evidence="1 2" key="1">
    <citation type="journal article" date="2024" name="BMC Biol.">
        <title>Comparative genomics of Ascetosporea gives new insight into the evolutionary basis for animal parasitism in Rhizaria.</title>
        <authorList>
            <person name="Hiltunen Thoren M."/>
            <person name="Onut-Brannstrom I."/>
            <person name="Alfjorden A."/>
            <person name="Peckova H."/>
            <person name="Swords F."/>
            <person name="Hooper C."/>
            <person name="Holzer A.S."/>
            <person name="Bass D."/>
            <person name="Burki F."/>
        </authorList>
    </citation>
    <scope>NUCLEOTIDE SEQUENCE [LARGE SCALE GENOMIC DNA]</scope>
    <source>
        <strain evidence="1">20-A016</strain>
    </source>
</reference>
<protein>
    <submittedName>
        <fullName evidence="1">Uncharacterized protein</fullName>
    </submittedName>
</protein>
<dbReference type="SUPFAM" id="SSF90209">
    <property type="entry name" value="Ran binding protein zinc finger-like"/>
    <property type="match status" value="1"/>
</dbReference>
<feature type="non-terminal residue" evidence="1">
    <location>
        <position position="146"/>
    </location>
</feature>
<keyword evidence="2" id="KW-1185">Reference proteome</keyword>
<accession>A0ABV2AVB7</accession>
<dbReference type="Proteomes" id="UP001439008">
    <property type="component" value="Unassembled WGS sequence"/>
</dbReference>
<feature type="non-terminal residue" evidence="1">
    <location>
        <position position="1"/>
    </location>
</feature>
<gene>
    <name evidence="1" type="ORF">MHBO_005215</name>
</gene>
<dbReference type="InterPro" id="IPR036443">
    <property type="entry name" value="Znf_RanBP2_sf"/>
</dbReference>
<comment type="caution">
    <text evidence="1">The sequence shown here is derived from an EMBL/GenBank/DDBJ whole genome shotgun (WGS) entry which is preliminary data.</text>
</comment>
<evidence type="ECO:0000313" key="1">
    <source>
        <dbReference type="EMBL" id="MES1923611.1"/>
    </source>
</evidence>
<name>A0ABV2AVB7_9EUKA</name>
<organism evidence="1 2">
    <name type="scientific">Bonamia ostreae</name>
    <dbReference type="NCBI Taxonomy" id="126728"/>
    <lineage>
        <taxon>Eukaryota</taxon>
        <taxon>Sar</taxon>
        <taxon>Rhizaria</taxon>
        <taxon>Endomyxa</taxon>
        <taxon>Ascetosporea</taxon>
        <taxon>Haplosporida</taxon>
        <taxon>Bonamia</taxon>
    </lineage>
</organism>
<dbReference type="Gene3D" id="2.30.30.380">
    <property type="entry name" value="Zn-finger domain of Sec23/24"/>
    <property type="match status" value="1"/>
</dbReference>
<proteinExistence type="predicted"/>